<keyword evidence="1" id="KW-0479">Metal-binding</keyword>
<organism evidence="8 9">
    <name type="scientific">Phomopsis amygdali</name>
    <name type="common">Fusicoccum amygdali</name>
    <dbReference type="NCBI Taxonomy" id="1214568"/>
    <lineage>
        <taxon>Eukaryota</taxon>
        <taxon>Fungi</taxon>
        <taxon>Dikarya</taxon>
        <taxon>Ascomycota</taxon>
        <taxon>Pezizomycotina</taxon>
        <taxon>Sordariomycetes</taxon>
        <taxon>Sordariomycetidae</taxon>
        <taxon>Diaporthales</taxon>
        <taxon>Diaporthaceae</taxon>
        <taxon>Diaporthe</taxon>
    </lineage>
</organism>
<feature type="region of interest" description="Disordered" evidence="5">
    <location>
        <begin position="285"/>
        <end position="339"/>
    </location>
</feature>
<dbReference type="Gene3D" id="1.20.120.1750">
    <property type="match status" value="1"/>
</dbReference>
<feature type="chain" id="PRO_5042138567" description="IBR domain-containing protein" evidence="6">
    <location>
        <begin position="18"/>
        <end position="371"/>
    </location>
</feature>
<dbReference type="SMART" id="SM00647">
    <property type="entry name" value="IBR"/>
    <property type="match status" value="1"/>
</dbReference>
<keyword evidence="9" id="KW-1185">Reference proteome</keyword>
<evidence type="ECO:0000256" key="5">
    <source>
        <dbReference type="SAM" id="MobiDB-lite"/>
    </source>
</evidence>
<evidence type="ECO:0000256" key="4">
    <source>
        <dbReference type="ARBA" id="ARBA00022833"/>
    </source>
</evidence>
<accession>A0AAD9SQL5</accession>
<proteinExistence type="predicted"/>
<dbReference type="EMBL" id="JAUJFL010000001">
    <property type="protein sequence ID" value="KAK2614067.1"/>
    <property type="molecule type" value="Genomic_DNA"/>
</dbReference>
<feature type="signal peptide" evidence="6">
    <location>
        <begin position="1"/>
        <end position="17"/>
    </location>
</feature>
<evidence type="ECO:0000259" key="7">
    <source>
        <dbReference type="SMART" id="SM00647"/>
    </source>
</evidence>
<dbReference type="SUPFAM" id="SSF57850">
    <property type="entry name" value="RING/U-box"/>
    <property type="match status" value="1"/>
</dbReference>
<dbReference type="GO" id="GO:0008270">
    <property type="term" value="F:zinc ion binding"/>
    <property type="evidence" value="ECO:0007669"/>
    <property type="project" value="UniProtKB-KW"/>
</dbReference>
<feature type="domain" description="IBR" evidence="7">
    <location>
        <begin position="162"/>
        <end position="233"/>
    </location>
</feature>
<evidence type="ECO:0000256" key="2">
    <source>
        <dbReference type="ARBA" id="ARBA00022771"/>
    </source>
</evidence>
<keyword evidence="2" id="KW-0863">Zinc-finger</keyword>
<protein>
    <recommendedName>
        <fullName evidence="7">IBR domain-containing protein</fullName>
    </recommendedName>
</protein>
<comment type="caution">
    <text evidence="8">The sequence shown here is derived from an EMBL/GenBank/DDBJ whole genome shotgun (WGS) entry which is preliminary data.</text>
</comment>
<gene>
    <name evidence="8" type="ORF">N8I77_000925</name>
</gene>
<evidence type="ECO:0000313" key="8">
    <source>
        <dbReference type="EMBL" id="KAK2614067.1"/>
    </source>
</evidence>
<dbReference type="CDD" id="cd20335">
    <property type="entry name" value="BRcat_RBR"/>
    <property type="match status" value="1"/>
</dbReference>
<evidence type="ECO:0000256" key="6">
    <source>
        <dbReference type="SAM" id="SignalP"/>
    </source>
</evidence>
<sequence>MKSTFVAAAALLAVVSATPIEKRIIAQEFDVSEFTAGCIPHGTLCTFNFNVATNQMPYQTNCNASFTTAFIPDVPFTACADPSIIWSFRAIGLPDATASNYTLILADADQSLAAAKIWDKVDFPVLNAGSTVYQQYSGPTRFVVQPFENQEIEEYADGDTFTTYLSHMIEHTVKDIPNFIRCPDPNCDSGQVHEGGDSQPLVVCADCNTEFCFRHRIPLQPQTPLSQHDTMTCDEYDEYLADPLHFRSDHQRQQERAAIERRELDVVQRARERMEKILQQRRAVDKKRMDEAAKEERQRRERARLEERRYEKEREMEEQERRARAGEIQRRKVEDEQSERLIKVSTKACPKCAKRIEKNEGCHLENDQVDN</sequence>
<keyword evidence="3" id="KW-0833">Ubl conjugation pathway</keyword>
<name>A0AAD9SQL5_PHOAM</name>
<dbReference type="Proteomes" id="UP001265746">
    <property type="component" value="Unassembled WGS sequence"/>
</dbReference>
<keyword evidence="6" id="KW-0732">Signal</keyword>
<evidence type="ECO:0000313" key="9">
    <source>
        <dbReference type="Proteomes" id="UP001265746"/>
    </source>
</evidence>
<dbReference type="InterPro" id="IPR002867">
    <property type="entry name" value="IBR_dom"/>
</dbReference>
<dbReference type="Pfam" id="PF01485">
    <property type="entry name" value="IBR"/>
    <property type="match status" value="1"/>
</dbReference>
<keyword evidence="4" id="KW-0862">Zinc</keyword>
<evidence type="ECO:0000256" key="1">
    <source>
        <dbReference type="ARBA" id="ARBA00022723"/>
    </source>
</evidence>
<reference evidence="8" key="1">
    <citation type="submission" date="2023-06" db="EMBL/GenBank/DDBJ databases">
        <authorList>
            <person name="Noh H."/>
        </authorList>
    </citation>
    <scope>NUCLEOTIDE SEQUENCE</scope>
    <source>
        <strain evidence="8">DUCC20226</strain>
    </source>
</reference>
<dbReference type="AlphaFoldDB" id="A0AAD9SQL5"/>
<evidence type="ECO:0000256" key="3">
    <source>
        <dbReference type="ARBA" id="ARBA00022786"/>
    </source>
</evidence>